<sequence>MATPPPPRFFLDIIKHQLTSIPILTTDYTGQTIIVTGANAGIGLEAARHYARLGAAKLILACRSTAKGEAAKASIEASLATPGVATTEVWPLDLCSFKSVRHFCRRADTTLSRLDIFLANASISTFRYTAAPDAGGYESTIATNVVSTFLMAFMLLPSLRRTATQHNTTPYLTIVTSDSHIFAEFSERNAPAIFPTFLTTSYPMTDRYTTSKLLSLILTRELAARAPSLVIINSVNPGFCRSTNLFDSWPVLAAWLLRVVCFPLSRSADTGARVLLAAADGGPESHGAYLESGRVSTPSGYVRSVEGGAMQKRLWGELMGILEGVEPGVSKGI</sequence>
<comment type="similarity">
    <text evidence="1">Belongs to the short-chain dehydrogenases/reductases (SDR) family.</text>
</comment>
<evidence type="ECO:0000256" key="3">
    <source>
        <dbReference type="ARBA" id="ARBA00023002"/>
    </source>
</evidence>
<dbReference type="Proteomes" id="UP001172102">
    <property type="component" value="Unassembled WGS sequence"/>
</dbReference>
<evidence type="ECO:0000256" key="1">
    <source>
        <dbReference type="ARBA" id="ARBA00006484"/>
    </source>
</evidence>
<dbReference type="PRINTS" id="PR00081">
    <property type="entry name" value="GDHRDH"/>
</dbReference>
<dbReference type="InterPro" id="IPR036291">
    <property type="entry name" value="NAD(P)-bd_dom_sf"/>
</dbReference>
<dbReference type="AlphaFoldDB" id="A0AA40ARL2"/>
<proteinExistence type="inferred from homology"/>
<keyword evidence="2" id="KW-0521">NADP</keyword>
<organism evidence="4 5">
    <name type="scientific">Lasiosphaeris hirsuta</name>
    <dbReference type="NCBI Taxonomy" id="260670"/>
    <lineage>
        <taxon>Eukaryota</taxon>
        <taxon>Fungi</taxon>
        <taxon>Dikarya</taxon>
        <taxon>Ascomycota</taxon>
        <taxon>Pezizomycotina</taxon>
        <taxon>Sordariomycetes</taxon>
        <taxon>Sordariomycetidae</taxon>
        <taxon>Sordariales</taxon>
        <taxon>Lasiosphaeriaceae</taxon>
        <taxon>Lasiosphaeris</taxon>
    </lineage>
</organism>
<dbReference type="PANTHER" id="PTHR24320:SF252">
    <property type="entry name" value="DEHYDROGENASE_REDUCTASE FAMILY PROTEIN, PUTATIVE (AFU_ORTHOLOGUE AFUA_3G08550)-RELATED"/>
    <property type="match status" value="1"/>
</dbReference>
<comment type="caution">
    <text evidence="4">The sequence shown here is derived from an EMBL/GenBank/DDBJ whole genome shotgun (WGS) entry which is preliminary data.</text>
</comment>
<dbReference type="EMBL" id="JAUKUA010000003">
    <property type="protein sequence ID" value="KAK0720672.1"/>
    <property type="molecule type" value="Genomic_DNA"/>
</dbReference>
<name>A0AA40ARL2_9PEZI</name>
<keyword evidence="5" id="KW-1185">Reference proteome</keyword>
<evidence type="ECO:0008006" key="6">
    <source>
        <dbReference type="Google" id="ProtNLM"/>
    </source>
</evidence>
<evidence type="ECO:0000313" key="5">
    <source>
        <dbReference type="Proteomes" id="UP001172102"/>
    </source>
</evidence>
<dbReference type="InterPro" id="IPR002347">
    <property type="entry name" value="SDR_fam"/>
</dbReference>
<dbReference type="GO" id="GO:0016491">
    <property type="term" value="F:oxidoreductase activity"/>
    <property type="evidence" value="ECO:0007669"/>
    <property type="project" value="UniProtKB-KW"/>
</dbReference>
<dbReference type="Gene3D" id="3.40.50.720">
    <property type="entry name" value="NAD(P)-binding Rossmann-like Domain"/>
    <property type="match status" value="1"/>
</dbReference>
<dbReference type="Pfam" id="PF00106">
    <property type="entry name" value="adh_short"/>
    <property type="match status" value="1"/>
</dbReference>
<evidence type="ECO:0000256" key="2">
    <source>
        <dbReference type="ARBA" id="ARBA00022857"/>
    </source>
</evidence>
<accession>A0AA40ARL2</accession>
<evidence type="ECO:0000313" key="4">
    <source>
        <dbReference type="EMBL" id="KAK0720672.1"/>
    </source>
</evidence>
<gene>
    <name evidence="4" type="ORF">B0H67DRAFT_600098</name>
</gene>
<protein>
    <recommendedName>
        <fullName evidence="6">NAD(P)-binding protein</fullName>
    </recommendedName>
</protein>
<keyword evidence="3" id="KW-0560">Oxidoreductase</keyword>
<dbReference type="SUPFAM" id="SSF51735">
    <property type="entry name" value="NAD(P)-binding Rossmann-fold domains"/>
    <property type="match status" value="1"/>
</dbReference>
<reference evidence="4" key="1">
    <citation type="submission" date="2023-06" db="EMBL/GenBank/DDBJ databases">
        <title>Genome-scale phylogeny and comparative genomics of the fungal order Sordariales.</title>
        <authorList>
            <consortium name="Lawrence Berkeley National Laboratory"/>
            <person name="Hensen N."/>
            <person name="Bonometti L."/>
            <person name="Westerberg I."/>
            <person name="Brannstrom I.O."/>
            <person name="Guillou S."/>
            <person name="Cros-Aarteil S."/>
            <person name="Calhoun S."/>
            <person name="Haridas S."/>
            <person name="Kuo A."/>
            <person name="Mondo S."/>
            <person name="Pangilinan J."/>
            <person name="Riley R."/>
            <person name="Labutti K."/>
            <person name="Andreopoulos B."/>
            <person name="Lipzen A."/>
            <person name="Chen C."/>
            <person name="Yanf M."/>
            <person name="Daum C."/>
            <person name="Ng V."/>
            <person name="Clum A."/>
            <person name="Steindorff A."/>
            <person name="Ohm R."/>
            <person name="Martin F."/>
            <person name="Silar P."/>
            <person name="Natvig D."/>
            <person name="Lalanne C."/>
            <person name="Gautier V."/>
            <person name="Ament-Velasquez S.L."/>
            <person name="Kruys A."/>
            <person name="Hutchinson M.I."/>
            <person name="Powell A.J."/>
            <person name="Barry K."/>
            <person name="Miller A.N."/>
            <person name="Grigoriev I.V."/>
            <person name="Debuchy R."/>
            <person name="Gladieux P."/>
            <person name="Thoren M.H."/>
            <person name="Johannesson H."/>
        </authorList>
    </citation>
    <scope>NUCLEOTIDE SEQUENCE</scope>
    <source>
        <strain evidence="4">SMH4607-1</strain>
    </source>
</reference>
<dbReference type="PANTHER" id="PTHR24320">
    <property type="entry name" value="RETINOL DEHYDROGENASE"/>
    <property type="match status" value="1"/>
</dbReference>